<evidence type="ECO:0000313" key="3">
    <source>
        <dbReference type="Proteomes" id="UP000792457"/>
    </source>
</evidence>
<comment type="caution">
    <text evidence="2">The sequence shown here is derived from an EMBL/GenBank/DDBJ whole genome shotgun (WGS) entry which is preliminary data.</text>
</comment>
<reference evidence="2" key="2">
    <citation type="submission" date="2017-10" db="EMBL/GenBank/DDBJ databases">
        <title>Ladona fulva Genome sequencing and assembly.</title>
        <authorList>
            <person name="Murali S."/>
            <person name="Richards S."/>
            <person name="Bandaranaike D."/>
            <person name="Bellair M."/>
            <person name="Blankenburg K."/>
            <person name="Chao H."/>
            <person name="Dinh H."/>
            <person name="Doddapaneni H."/>
            <person name="Dugan-Rocha S."/>
            <person name="Elkadiri S."/>
            <person name="Gnanaolivu R."/>
            <person name="Hernandez B."/>
            <person name="Skinner E."/>
            <person name="Javaid M."/>
            <person name="Lee S."/>
            <person name="Li M."/>
            <person name="Ming W."/>
            <person name="Munidasa M."/>
            <person name="Muniz J."/>
            <person name="Nguyen L."/>
            <person name="Hughes D."/>
            <person name="Osuji N."/>
            <person name="Pu L.-L."/>
            <person name="Puazo M."/>
            <person name="Qu C."/>
            <person name="Quiroz J."/>
            <person name="Raj R."/>
            <person name="Weissenberger G."/>
            <person name="Xin Y."/>
            <person name="Zou X."/>
            <person name="Han Y."/>
            <person name="Worley K."/>
            <person name="Muzny D."/>
            <person name="Gibbs R."/>
        </authorList>
    </citation>
    <scope>NUCLEOTIDE SEQUENCE</scope>
    <source>
        <strain evidence="2">Sampled in the wild</strain>
    </source>
</reference>
<name>A0A8K0KGD9_LADFU</name>
<dbReference type="EMBL" id="KZ308579">
    <property type="protein sequence ID" value="KAG8231838.1"/>
    <property type="molecule type" value="Genomic_DNA"/>
</dbReference>
<dbReference type="Proteomes" id="UP000792457">
    <property type="component" value="Unassembled WGS sequence"/>
</dbReference>
<protein>
    <submittedName>
        <fullName evidence="2">Uncharacterized protein</fullName>
    </submittedName>
</protein>
<sequence length="188" mass="20697">MTLKMNICDLNEVKAPDIKEKLTLHVKRRISGGLKDESNGKNADTMSGDDAVLLAVKKKTGKGKKKRGPKQSKKVKIKVEDVGTDEFSEERSVSCENAGVTPVNTTSGEGDEFTSTGTEDTTPPEMTTSLKDSPEPSTHPKHPHDCNSSQGESVLNNTILNEILNERKRALFESVEVLEYLRKRINNT</sequence>
<evidence type="ECO:0000313" key="2">
    <source>
        <dbReference type="EMBL" id="KAG8231838.1"/>
    </source>
</evidence>
<evidence type="ECO:0000256" key="1">
    <source>
        <dbReference type="SAM" id="MobiDB-lite"/>
    </source>
</evidence>
<feature type="compositionally biased region" description="Basic residues" evidence="1">
    <location>
        <begin position="58"/>
        <end position="76"/>
    </location>
</feature>
<gene>
    <name evidence="2" type="ORF">J437_LFUL008610</name>
</gene>
<reference evidence="2" key="1">
    <citation type="submission" date="2013-04" db="EMBL/GenBank/DDBJ databases">
        <authorList>
            <person name="Qu J."/>
            <person name="Murali S.C."/>
            <person name="Bandaranaike D."/>
            <person name="Bellair M."/>
            <person name="Blankenburg K."/>
            <person name="Chao H."/>
            <person name="Dinh H."/>
            <person name="Doddapaneni H."/>
            <person name="Downs B."/>
            <person name="Dugan-Rocha S."/>
            <person name="Elkadiri S."/>
            <person name="Gnanaolivu R.D."/>
            <person name="Hernandez B."/>
            <person name="Javaid M."/>
            <person name="Jayaseelan J.C."/>
            <person name="Lee S."/>
            <person name="Li M."/>
            <person name="Ming W."/>
            <person name="Munidasa M."/>
            <person name="Muniz J."/>
            <person name="Nguyen L."/>
            <person name="Ongeri F."/>
            <person name="Osuji N."/>
            <person name="Pu L.-L."/>
            <person name="Puazo M."/>
            <person name="Qu C."/>
            <person name="Quiroz J."/>
            <person name="Raj R."/>
            <person name="Weissenberger G."/>
            <person name="Xin Y."/>
            <person name="Zou X."/>
            <person name="Han Y."/>
            <person name="Richards S."/>
            <person name="Worley K."/>
            <person name="Muzny D."/>
            <person name="Gibbs R."/>
        </authorList>
    </citation>
    <scope>NUCLEOTIDE SEQUENCE</scope>
    <source>
        <strain evidence="2">Sampled in the wild</strain>
    </source>
</reference>
<dbReference type="AlphaFoldDB" id="A0A8K0KGD9"/>
<feature type="region of interest" description="Disordered" evidence="1">
    <location>
        <begin position="58"/>
        <end position="153"/>
    </location>
</feature>
<feature type="compositionally biased region" description="Polar residues" evidence="1">
    <location>
        <begin position="102"/>
        <end position="131"/>
    </location>
</feature>
<proteinExistence type="predicted"/>
<accession>A0A8K0KGD9</accession>
<keyword evidence="3" id="KW-1185">Reference proteome</keyword>
<organism evidence="2 3">
    <name type="scientific">Ladona fulva</name>
    <name type="common">Scarce chaser dragonfly</name>
    <name type="synonym">Libellula fulva</name>
    <dbReference type="NCBI Taxonomy" id="123851"/>
    <lineage>
        <taxon>Eukaryota</taxon>
        <taxon>Metazoa</taxon>
        <taxon>Ecdysozoa</taxon>
        <taxon>Arthropoda</taxon>
        <taxon>Hexapoda</taxon>
        <taxon>Insecta</taxon>
        <taxon>Pterygota</taxon>
        <taxon>Palaeoptera</taxon>
        <taxon>Odonata</taxon>
        <taxon>Epiprocta</taxon>
        <taxon>Anisoptera</taxon>
        <taxon>Libelluloidea</taxon>
        <taxon>Libellulidae</taxon>
        <taxon>Ladona</taxon>
    </lineage>
</organism>